<dbReference type="EMBL" id="AAMS01000001">
    <property type="protein sequence ID" value="EAQ08010.1"/>
    <property type="molecule type" value="Genomic_DNA"/>
</dbReference>
<gene>
    <name evidence="1" type="ORF">SKA53_09809</name>
</gene>
<evidence type="ECO:0000313" key="2">
    <source>
        <dbReference type="Proteomes" id="UP000004507"/>
    </source>
</evidence>
<proteinExistence type="predicted"/>
<dbReference type="HOGENOM" id="CLU_3329701_0_0_5"/>
<keyword evidence="2" id="KW-1185">Reference proteome</keyword>
<dbReference type="AlphaFoldDB" id="A3V1C4"/>
<evidence type="ECO:0000313" key="1">
    <source>
        <dbReference type="EMBL" id="EAQ08010.1"/>
    </source>
</evidence>
<name>A3V1C4_9RHOB</name>
<reference evidence="1 2" key="1">
    <citation type="submission" date="2006-01" db="EMBL/GenBank/DDBJ databases">
        <authorList>
            <person name="Hagstrom A."/>
            <person name="Ferriera S."/>
            <person name="Johnson J."/>
            <person name="Kravitz S."/>
            <person name="Halpern A."/>
            <person name="Remington K."/>
            <person name="Beeson K."/>
            <person name="Tran B."/>
            <person name="Rogers Y.-H."/>
            <person name="Friedman R."/>
            <person name="Venter J.C."/>
        </authorList>
    </citation>
    <scope>NUCLEOTIDE SEQUENCE [LARGE SCALE GENOMIC DNA]</scope>
    <source>
        <strain evidence="1 2">SKA53</strain>
    </source>
</reference>
<sequence>MRTKCLHPRNSATAGGARSFEKSVPAAVWAIILRDGSE</sequence>
<accession>A3V1C4</accession>
<comment type="caution">
    <text evidence="1">The sequence shown here is derived from an EMBL/GenBank/DDBJ whole genome shotgun (WGS) entry which is preliminary data.</text>
</comment>
<organism evidence="1 2">
    <name type="scientific">Yoonia vestfoldensis SKA53</name>
    <dbReference type="NCBI Taxonomy" id="314232"/>
    <lineage>
        <taxon>Bacteria</taxon>
        <taxon>Pseudomonadati</taxon>
        <taxon>Pseudomonadota</taxon>
        <taxon>Alphaproteobacteria</taxon>
        <taxon>Rhodobacterales</taxon>
        <taxon>Paracoccaceae</taxon>
        <taxon>Yoonia</taxon>
    </lineage>
</organism>
<dbReference type="Proteomes" id="UP000004507">
    <property type="component" value="Unassembled WGS sequence"/>
</dbReference>
<protein>
    <submittedName>
        <fullName evidence="1">Uncharacterized protein</fullName>
    </submittedName>
</protein>